<keyword evidence="2" id="KW-1185">Reference proteome</keyword>
<dbReference type="AlphaFoldDB" id="A0A4S2MZW4"/>
<organism evidence="1 2">
    <name type="scientific">Ascodesmis nigricans</name>
    <dbReference type="NCBI Taxonomy" id="341454"/>
    <lineage>
        <taxon>Eukaryota</taxon>
        <taxon>Fungi</taxon>
        <taxon>Dikarya</taxon>
        <taxon>Ascomycota</taxon>
        <taxon>Pezizomycotina</taxon>
        <taxon>Pezizomycetes</taxon>
        <taxon>Pezizales</taxon>
        <taxon>Ascodesmidaceae</taxon>
        <taxon>Ascodesmis</taxon>
    </lineage>
</organism>
<dbReference type="InParanoid" id="A0A4S2MZW4"/>
<dbReference type="EMBL" id="ML220116">
    <property type="protein sequence ID" value="TGZ82277.1"/>
    <property type="molecule type" value="Genomic_DNA"/>
</dbReference>
<name>A0A4S2MZW4_9PEZI</name>
<accession>A0A4S2MZW4</accession>
<dbReference type="Proteomes" id="UP000298138">
    <property type="component" value="Unassembled WGS sequence"/>
</dbReference>
<evidence type="ECO:0000313" key="1">
    <source>
        <dbReference type="EMBL" id="TGZ82277.1"/>
    </source>
</evidence>
<gene>
    <name evidence="1" type="ORF">EX30DRAFT_221093</name>
</gene>
<protein>
    <submittedName>
        <fullName evidence="1">Uncharacterized protein</fullName>
    </submittedName>
</protein>
<sequence length="96" mass="11076">MHSVNNHLNLQSRLFTSFHNTTLHLYRFFTDPVPPFSSLHQIPRTHPAYQPHFPQFHLTHIFHQPLPPPRFPHLVLTPSLPLISLAVSTSPSLPHP</sequence>
<reference evidence="1 2" key="1">
    <citation type="submission" date="2019-04" db="EMBL/GenBank/DDBJ databases">
        <title>Comparative genomics and transcriptomics to analyze fruiting body development in filamentous ascomycetes.</title>
        <authorList>
            <consortium name="DOE Joint Genome Institute"/>
            <person name="Lutkenhaus R."/>
            <person name="Traeger S."/>
            <person name="Breuer J."/>
            <person name="Kuo A."/>
            <person name="Lipzen A."/>
            <person name="Pangilinan J."/>
            <person name="Dilworth D."/>
            <person name="Sandor L."/>
            <person name="Poggeler S."/>
            <person name="Barry K."/>
            <person name="Grigoriev I.V."/>
            <person name="Nowrousian M."/>
        </authorList>
    </citation>
    <scope>NUCLEOTIDE SEQUENCE [LARGE SCALE GENOMIC DNA]</scope>
    <source>
        <strain evidence="1 2">CBS 389.68</strain>
    </source>
</reference>
<evidence type="ECO:0000313" key="2">
    <source>
        <dbReference type="Proteomes" id="UP000298138"/>
    </source>
</evidence>
<proteinExistence type="predicted"/>